<evidence type="ECO:0000313" key="9">
    <source>
        <dbReference type="EMBL" id="BAK33131.1"/>
    </source>
</evidence>
<dbReference type="PANTHER" id="PTHR43250">
    <property type="entry name" value="EXODEOXYRIBONUCLEASE III"/>
    <property type="match status" value="1"/>
</dbReference>
<feature type="site" description="Important for catalytic activity" evidence="7">
    <location>
        <position position="238"/>
    </location>
</feature>
<evidence type="ECO:0000256" key="2">
    <source>
        <dbReference type="ARBA" id="ARBA00022723"/>
    </source>
</evidence>
<keyword evidence="2 6" id="KW-0479">Metal-binding</keyword>
<keyword evidence="4 6" id="KW-0460">Magnesium</keyword>
<feature type="binding site" evidence="6">
    <location>
        <position position="167"/>
    </location>
    <ligand>
        <name>Mg(2+)</name>
        <dbReference type="ChEBI" id="CHEBI:18420"/>
        <label>1</label>
    </ligand>
</feature>
<dbReference type="KEGG" id="mph:MLP_01170"/>
<evidence type="ECO:0000256" key="3">
    <source>
        <dbReference type="ARBA" id="ARBA00022801"/>
    </source>
</evidence>
<dbReference type="InterPro" id="IPR004808">
    <property type="entry name" value="AP_endonuc_1"/>
</dbReference>
<keyword evidence="10" id="KW-1185">Reference proteome</keyword>
<evidence type="ECO:0000256" key="1">
    <source>
        <dbReference type="ARBA" id="ARBA00007092"/>
    </source>
</evidence>
<dbReference type="InterPro" id="IPR005135">
    <property type="entry name" value="Endo/exonuclease/phosphatase"/>
</dbReference>
<dbReference type="Pfam" id="PF03372">
    <property type="entry name" value="Exo_endo_phos"/>
    <property type="match status" value="1"/>
</dbReference>
<dbReference type="AlphaFoldDB" id="F5XGM4"/>
<dbReference type="EMBL" id="AP012204">
    <property type="protein sequence ID" value="BAK33131.1"/>
    <property type="molecule type" value="Genomic_DNA"/>
</dbReference>
<feature type="active site" description="Proton acceptor" evidence="5">
    <location>
        <position position="268"/>
    </location>
</feature>
<dbReference type="EC" id="3.1.11.2" evidence="9"/>
<evidence type="ECO:0000256" key="7">
    <source>
        <dbReference type="PIRSR" id="PIRSR604808-3"/>
    </source>
</evidence>
<dbReference type="NCBIfam" id="TIGR00195">
    <property type="entry name" value="exoDNase_III"/>
    <property type="match status" value="1"/>
</dbReference>
<keyword evidence="6" id="KW-0464">Manganese</keyword>
<feature type="active site" evidence="5">
    <location>
        <position position="115"/>
    </location>
</feature>
<feature type="binding site" evidence="6">
    <location>
        <position position="165"/>
    </location>
    <ligand>
        <name>Mg(2+)</name>
        <dbReference type="ChEBI" id="CHEBI:18420"/>
        <label>1</label>
    </ligand>
</feature>
<evidence type="ECO:0000313" key="10">
    <source>
        <dbReference type="Proteomes" id="UP000007947"/>
    </source>
</evidence>
<dbReference type="HOGENOM" id="CLU_027539_3_0_11"/>
<feature type="binding site" evidence="6">
    <location>
        <position position="267"/>
    </location>
    <ligand>
        <name>Mg(2+)</name>
        <dbReference type="ChEBI" id="CHEBI:18420"/>
        <label>1</label>
    </ligand>
</feature>
<organism evidence="9 10">
    <name type="scientific">Microlunatus phosphovorus (strain ATCC 700054 / DSM 10555 / JCM 9379 / NBRC 101784 / NCIMB 13414 / VKM Ac-1990 / NM-1)</name>
    <dbReference type="NCBI Taxonomy" id="1032480"/>
    <lineage>
        <taxon>Bacteria</taxon>
        <taxon>Bacillati</taxon>
        <taxon>Actinomycetota</taxon>
        <taxon>Actinomycetes</taxon>
        <taxon>Propionibacteriales</taxon>
        <taxon>Propionibacteriaceae</taxon>
        <taxon>Microlunatus</taxon>
    </lineage>
</organism>
<keyword evidence="3 9" id="KW-0378">Hydrolase</keyword>
<name>F5XGM4_MICPN</name>
<feature type="domain" description="Endonuclease/exonuclease/phosphatase" evidence="8">
    <location>
        <begin position="8"/>
        <end position="268"/>
    </location>
</feature>
<dbReference type="GO" id="GO:0006281">
    <property type="term" value="P:DNA repair"/>
    <property type="evidence" value="ECO:0007669"/>
    <property type="project" value="InterPro"/>
</dbReference>
<accession>F5XGM4</accession>
<feature type="active site" description="Proton donor/acceptor" evidence="5">
    <location>
        <position position="165"/>
    </location>
</feature>
<dbReference type="STRING" id="1032480.MLP_01170"/>
<dbReference type="GO" id="GO:0046872">
    <property type="term" value="F:metal ion binding"/>
    <property type="evidence" value="ECO:0007669"/>
    <property type="project" value="UniProtKB-KW"/>
</dbReference>
<feature type="site" description="Interaction with DNA substrate" evidence="7">
    <location>
        <position position="268"/>
    </location>
</feature>
<evidence type="ECO:0000256" key="4">
    <source>
        <dbReference type="ARBA" id="ARBA00022842"/>
    </source>
</evidence>
<dbReference type="SUPFAM" id="SSF56219">
    <property type="entry name" value="DNase I-like"/>
    <property type="match status" value="1"/>
</dbReference>
<feature type="site" description="Transition state stabilizer" evidence="7">
    <location>
        <position position="167"/>
    </location>
</feature>
<dbReference type="PANTHER" id="PTHR43250:SF2">
    <property type="entry name" value="EXODEOXYRIBONUCLEASE III"/>
    <property type="match status" value="1"/>
</dbReference>
<feature type="binding site" evidence="6">
    <location>
        <position position="268"/>
    </location>
    <ligand>
        <name>Mg(2+)</name>
        <dbReference type="ChEBI" id="CHEBI:18420"/>
        <label>1</label>
    </ligand>
</feature>
<dbReference type="Proteomes" id="UP000007947">
    <property type="component" value="Chromosome"/>
</dbReference>
<dbReference type="eggNOG" id="COG0708">
    <property type="taxonomic scope" value="Bacteria"/>
</dbReference>
<dbReference type="InterPro" id="IPR037493">
    <property type="entry name" value="ExoIII-like"/>
</dbReference>
<comment type="similarity">
    <text evidence="1">Belongs to the DNA repair enzymes AP/ExoA family.</text>
</comment>
<dbReference type="GO" id="GO:0008311">
    <property type="term" value="F:double-stranded DNA 3'-5' DNA exonuclease activity"/>
    <property type="evidence" value="ECO:0007669"/>
    <property type="project" value="UniProtKB-EC"/>
</dbReference>
<gene>
    <name evidence="9" type="primary">exoA</name>
    <name evidence="9" type="ordered locus">MLP_01170</name>
</gene>
<proteinExistence type="inferred from homology"/>
<evidence type="ECO:0000256" key="5">
    <source>
        <dbReference type="PIRSR" id="PIRSR604808-1"/>
    </source>
</evidence>
<sequence>MSSTLRIASANVNGIRACTRRGFDRWLARREPDIVAVQEVRCPHDELPTGAWPEHRLIYHPGLLAGRNGVGVLSRWAPSAVRMGFGSRIYDHEGRYLEVDLEPPSGPPLTVGSLYVPKGASWAGQDADPEKHQRKMRFLASLGNYLTRARRQAVRQGREFLVMGDFNIAHTRLDLTNWRANQRNPGFLPDERAWFDRILTPRTLVDVVRRLHPDQQGPNSWWTWRGQAFVKDTGWRIDYHLATPGLAAAAISGGTDREPSYEQRMSDHSPVVVDYRT</sequence>
<evidence type="ECO:0000256" key="6">
    <source>
        <dbReference type="PIRSR" id="PIRSR604808-2"/>
    </source>
</evidence>
<feature type="binding site" evidence="6">
    <location>
        <position position="11"/>
    </location>
    <ligand>
        <name>Mg(2+)</name>
        <dbReference type="ChEBI" id="CHEBI:18420"/>
        <label>1</label>
    </ligand>
</feature>
<dbReference type="NCBIfam" id="TIGR00633">
    <property type="entry name" value="xth"/>
    <property type="match status" value="1"/>
</dbReference>
<protein>
    <submittedName>
        <fullName evidence="9">Exodeoxyribonuclease</fullName>
        <ecNumber evidence="9">3.1.11.2</ecNumber>
    </submittedName>
</protein>
<reference evidence="9 10" key="1">
    <citation type="submission" date="2011-05" db="EMBL/GenBank/DDBJ databases">
        <title>Whole genome sequence of Microlunatus phosphovorus NM-1.</title>
        <authorList>
            <person name="Hosoyama A."/>
            <person name="Sasaki K."/>
            <person name="Harada T."/>
            <person name="Igarashi R."/>
            <person name="Kawakoshi A."/>
            <person name="Sasagawa M."/>
            <person name="Fukada J."/>
            <person name="Nakamura S."/>
            <person name="Katano Y."/>
            <person name="Hanada S."/>
            <person name="Kamagata Y."/>
            <person name="Nakamura N."/>
            <person name="Yamazaki S."/>
            <person name="Fujita N."/>
        </authorList>
    </citation>
    <scope>NUCLEOTIDE SEQUENCE [LARGE SCALE GENOMIC DNA]</scope>
    <source>
        <strain evidence="10">ATCC 700054 / DSM 10555 / JCM 9379 / NBRC 101784 / NCIMB 13414 / VKM Ac-1990 / NM-1</strain>
    </source>
</reference>
<dbReference type="Gene3D" id="3.60.10.10">
    <property type="entry name" value="Endonuclease/exonuclease/phosphatase"/>
    <property type="match status" value="1"/>
</dbReference>
<dbReference type="PROSITE" id="PS51435">
    <property type="entry name" value="AP_NUCLEASE_F1_4"/>
    <property type="match status" value="1"/>
</dbReference>
<comment type="cofactor">
    <cofactor evidence="6">
        <name>Mg(2+)</name>
        <dbReference type="ChEBI" id="CHEBI:18420"/>
    </cofactor>
    <cofactor evidence="6">
        <name>Mn(2+)</name>
        <dbReference type="ChEBI" id="CHEBI:29035"/>
    </cofactor>
    <text evidence="6">Probably binds two magnesium or manganese ions per subunit.</text>
</comment>
<dbReference type="InterPro" id="IPR036691">
    <property type="entry name" value="Endo/exonu/phosph_ase_sf"/>
</dbReference>
<feature type="binding site" evidence="6">
    <location>
        <position position="39"/>
    </location>
    <ligand>
        <name>Mg(2+)</name>
        <dbReference type="ChEBI" id="CHEBI:18420"/>
        <label>1</label>
    </ligand>
</feature>
<evidence type="ECO:0000259" key="8">
    <source>
        <dbReference type="Pfam" id="PF03372"/>
    </source>
</evidence>